<feature type="region of interest" description="Disordered" evidence="1">
    <location>
        <begin position="23"/>
        <end position="43"/>
    </location>
</feature>
<evidence type="ECO:0000313" key="3">
    <source>
        <dbReference type="Proteomes" id="UP000000426"/>
    </source>
</evidence>
<reference evidence="2 3" key="1">
    <citation type="journal article" date="2005" name="Proc. Natl. Acad. Sci. U.S.A.">
        <title>Comparison of the complete genome sequences of Pseudomonas syringae pv. syringae B728a and pv. tomato DC3000.</title>
        <authorList>
            <person name="Feil H."/>
            <person name="Feil W.S."/>
            <person name="Chain P."/>
            <person name="Larimer F."/>
            <person name="Dibartolo G."/>
            <person name="Copeland A."/>
            <person name="Lykidis A."/>
            <person name="Trong S."/>
            <person name="Nolan M."/>
            <person name="Goltsman E."/>
            <person name="Thiel J."/>
            <person name="Malfatti S."/>
            <person name="Loper J.E."/>
            <person name="Lapidus A."/>
            <person name="Detter J.C."/>
            <person name="Land M."/>
            <person name="Richardson P.M."/>
            <person name="Kyrpides N.C."/>
            <person name="Ivanova N."/>
            <person name="Lindow S.E."/>
        </authorList>
    </citation>
    <scope>NUCLEOTIDE SEQUENCE [LARGE SCALE GENOMIC DNA]</scope>
    <source>
        <strain evidence="2 3">B728a</strain>
    </source>
</reference>
<dbReference type="Proteomes" id="UP000000426">
    <property type="component" value="Chromosome"/>
</dbReference>
<protein>
    <submittedName>
        <fullName evidence="2">Uncharacterized protein</fullName>
    </submittedName>
</protein>
<dbReference type="HOGENOM" id="CLU_2957275_0_0_6"/>
<organism evidence="2 3">
    <name type="scientific">Pseudomonas syringae pv. syringae (strain B728a)</name>
    <dbReference type="NCBI Taxonomy" id="205918"/>
    <lineage>
        <taxon>Bacteria</taxon>
        <taxon>Pseudomonadati</taxon>
        <taxon>Pseudomonadota</taxon>
        <taxon>Gammaproteobacteria</taxon>
        <taxon>Pseudomonadales</taxon>
        <taxon>Pseudomonadaceae</taxon>
        <taxon>Pseudomonas</taxon>
        <taxon>Pseudomonas syringae</taxon>
    </lineage>
</organism>
<dbReference type="EMBL" id="CP000075">
    <property type="protein sequence ID" value="AAY38763.1"/>
    <property type="molecule type" value="Genomic_DNA"/>
</dbReference>
<proteinExistence type="predicted"/>
<gene>
    <name evidence="2" type="ordered locus">Psyr_3732</name>
</gene>
<accession>Q4ZQ09</accession>
<evidence type="ECO:0000256" key="1">
    <source>
        <dbReference type="SAM" id="MobiDB-lite"/>
    </source>
</evidence>
<name>Q4ZQ09_PSEU2</name>
<sequence length="59" mass="6240">MGRTGRRFADPLLPVGRRSELVRDLPGTGSKTCAPGTSGSNEVTSFRAASQPIVAVFTY</sequence>
<dbReference type="STRING" id="205918.Psyr_3732"/>
<feature type="compositionally biased region" description="Polar residues" evidence="1">
    <location>
        <begin position="29"/>
        <end position="43"/>
    </location>
</feature>
<dbReference type="OrthoDB" id="9969114at2"/>
<dbReference type="AlphaFoldDB" id="Q4ZQ09"/>
<evidence type="ECO:0000313" key="2">
    <source>
        <dbReference type="EMBL" id="AAY38763.1"/>
    </source>
</evidence>
<dbReference type="KEGG" id="psb:Psyr_3732"/>